<dbReference type="InterPro" id="IPR003781">
    <property type="entry name" value="CoA-bd"/>
</dbReference>
<dbReference type="InterPro" id="IPR036291">
    <property type="entry name" value="NAD(P)-bd_dom_sf"/>
</dbReference>
<evidence type="ECO:0000256" key="2">
    <source>
        <dbReference type="ARBA" id="ARBA00022741"/>
    </source>
</evidence>
<dbReference type="SMART" id="SM00881">
    <property type="entry name" value="CoA_binding"/>
    <property type="match status" value="1"/>
</dbReference>
<dbReference type="Pfam" id="PF13380">
    <property type="entry name" value="CoA_binding_2"/>
    <property type="match status" value="1"/>
</dbReference>
<dbReference type="AlphaFoldDB" id="A0A0H2LST8"/>
<dbReference type="SUPFAM" id="SSF56059">
    <property type="entry name" value="Glutathione synthetase ATP-binding domain-like"/>
    <property type="match status" value="1"/>
</dbReference>
<dbReference type="Gene3D" id="3.40.50.261">
    <property type="entry name" value="Succinyl-CoA synthetase domains"/>
    <property type="match status" value="2"/>
</dbReference>
<accession>A0A0H2LST8</accession>
<dbReference type="InterPro" id="IPR032875">
    <property type="entry name" value="Succ_CoA_lig_flav_dom"/>
</dbReference>
<dbReference type="RefSeq" id="WP_047786795.1">
    <property type="nucleotide sequence ID" value="NZ_JZWI01000035.1"/>
</dbReference>
<dbReference type="GO" id="GO:0016874">
    <property type="term" value="F:ligase activity"/>
    <property type="evidence" value="ECO:0007669"/>
    <property type="project" value="UniProtKB-KW"/>
</dbReference>
<dbReference type="EMBL" id="JZWI01000035">
    <property type="protein sequence ID" value="KLN53348.1"/>
    <property type="molecule type" value="Genomic_DNA"/>
</dbReference>
<dbReference type="InterPro" id="IPR013815">
    <property type="entry name" value="ATP_grasp_subdomain_1"/>
</dbReference>
<dbReference type="PANTHER" id="PTHR43334:SF1">
    <property type="entry name" value="3-HYDROXYPROPIONATE--COA LIGASE [ADP-FORMING]"/>
    <property type="match status" value="1"/>
</dbReference>
<dbReference type="PATRIC" id="fig|34073.19.peg.5644"/>
<evidence type="ECO:0000256" key="1">
    <source>
        <dbReference type="ARBA" id="ARBA00022598"/>
    </source>
</evidence>
<dbReference type="SUPFAM" id="SSF51735">
    <property type="entry name" value="NAD(P)-binding Rossmann-fold domains"/>
    <property type="match status" value="1"/>
</dbReference>
<sequence>MASLLDPRLQRAFAPQRIAVVGATEDRNKVGGRPLHYLQRFGFQGAVYPINPKRATVQDLAAYPSLDAVPETPDVAIVAVGQDAVPGVIDQCAARGVGSAIVMSSGFGETGSDGVARQHALVAQARRLGIRLIGPNAQGVANFSTGAVMNFSTMFMEVAPQDGPVAIVSQSGAASVMPYAMLRERGVGVRYLVASGNDADASVCELALVAAADPAIRVVLMYIESLNDPAMLAEVARLAAARGAAVVALKSGRSAHGAKAAASHTGAIVNDDVVVDAFFERHGIWRAQDVHGLINAIELYLTVPPRPAERLVVMSHSGAVGVLCADAAESLGLPLAELGEPVVKALAGIMPSFATAQNPVDLTASLMTQGGMYADTLGALAADPQADMFLVGVPVAGEGYDVPGMARDTARFAATRGKPTAVSAPQASVRQAFRDAGVPVFVHETDAVDALHQWSRHGTLQQQAAARTAAASAVSRMPALPAGDAPLLSEADSLALLAGAGIPTAPYRLCRNLDEAVAAWQALGPHVVVKACSAQIPHKSEHGLVFLDVQTAQQAAEAWTACAERVAAMGVPLDGVIVAQRVRGRREFALGVRQDPLFGTVVMVSDGGKYVEALRDFVVLLHPFSEADVIAKLRTLRIAPILAGVRGEAPVDLDVVARTAVALGALAAAHPQAIASIDLNPLIVGDAGQGGWAVDAVIERQEGIHANP</sequence>
<evidence type="ECO:0000256" key="3">
    <source>
        <dbReference type="ARBA" id="ARBA00022840"/>
    </source>
</evidence>
<reference evidence="5 6" key="1">
    <citation type="submission" date="2015-03" db="EMBL/GenBank/DDBJ databases">
        <title>Genome sequence of Variovorax paradoxus TBEA6.</title>
        <authorList>
            <person name="Poehlein A."/>
            <person name="Schuldes J."/>
            <person name="Wuebbeler J.H."/>
            <person name="Hiessl S."/>
            <person name="Steinbuechel A."/>
            <person name="Daniel R."/>
        </authorList>
    </citation>
    <scope>NUCLEOTIDE SEQUENCE [LARGE SCALE GENOMIC DNA]</scope>
    <source>
        <strain evidence="5 6">TBEA6</strain>
    </source>
</reference>
<evidence type="ECO:0000259" key="4">
    <source>
        <dbReference type="SMART" id="SM00881"/>
    </source>
</evidence>
<organism evidence="5 6">
    <name type="scientific">Variovorax paradoxus</name>
    <dbReference type="NCBI Taxonomy" id="34073"/>
    <lineage>
        <taxon>Bacteria</taxon>
        <taxon>Pseudomonadati</taxon>
        <taxon>Pseudomonadota</taxon>
        <taxon>Betaproteobacteria</taxon>
        <taxon>Burkholderiales</taxon>
        <taxon>Comamonadaceae</taxon>
        <taxon>Variovorax</taxon>
    </lineage>
</organism>
<dbReference type="InterPro" id="IPR051538">
    <property type="entry name" value="Acyl-CoA_Synth/Transferase"/>
</dbReference>
<dbReference type="GO" id="GO:0005524">
    <property type="term" value="F:ATP binding"/>
    <property type="evidence" value="ECO:0007669"/>
    <property type="project" value="UniProtKB-KW"/>
</dbReference>
<protein>
    <submittedName>
        <fullName evidence="5">CoA binding domain protein</fullName>
    </submittedName>
</protein>
<evidence type="ECO:0000313" key="5">
    <source>
        <dbReference type="EMBL" id="KLN53348.1"/>
    </source>
</evidence>
<dbReference type="PANTHER" id="PTHR43334">
    <property type="entry name" value="ACETATE--COA LIGASE [ADP-FORMING]"/>
    <property type="match status" value="1"/>
</dbReference>
<feature type="domain" description="CoA-binding" evidence="4">
    <location>
        <begin position="12"/>
        <end position="107"/>
    </location>
</feature>
<keyword evidence="2" id="KW-0547">Nucleotide-binding</keyword>
<keyword evidence="6" id="KW-1185">Reference proteome</keyword>
<dbReference type="SUPFAM" id="SSF52210">
    <property type="entry name" value="Succinyl-CoA synthetase domains"/>
    <property type="match status" value="2"/>
</dbReference>
<dbReference type="Proteomes" id="UP000035170">
    <property type="component" value="Unassembled WGS sequence"/>
</dbReference>
<evidence type="ECO:0000313" key="6">
    <source>
        <dbReference type="Proteomes" id="UP000035170"/>
    </source>
</evidence>
<proteinExistence type="predicted"/>
<keyword evidence="3" id="KW-0067">ATP-binding</keyword>
<dbReference type="Pfam" id="PF13549">
    <property type="entry name" value="ATP-grasp_5"/>
    <property type="match status" value="1"/>
</dbReference>
<comment type="caution">
    <text evidence="5">The sequence shown here is derived from an EMBL/GenBank/DDBJ whole genome shotgun (WGS) entry which is preliminary data.</text>
</comment>
<name>A0A0H2LST8_VARPD</name>
<keyword evidence="1" id="KW-0436">Ligase</keyword>
<gene>
    <name evidence="5" type="ORF">VPARA_55140</name>
</gene>
<dbReference type="Gene3D" id="3.40.50.720">
    <property type="entry name" value="NAD(P)-binding Rossmann-like Domain"/>
    <property type="match status" value="1"/>
</dbReference>
<dbReference type="InterPro" id="IPR016102">
    <property type="entry name" value="Succinyl-CoA_synth-like"/>
</dbReference>
<dbReference type="Gene3D" id="3.30.470.20">
    <property type="entry name" value="ATP-grasp fold, B domain"/>
    <property type="match status" value="1"/>
</dbReference>
<dbReference type="Gene3D" id="3.30.1490.20">
    <property type="entry name" value="ATP-grasp fold, A domain"/>
    <property type="match status" value="1"/>
</dbReference>
<dbReference type="Pfam" id="PF13607">
    <property type="entry name" value="Succ_CoA_lig"/>
    <property type="match status" value="1"/>
</dbReference>